<evidence type="ECO:0000313" key="1">
    <source>
        <dbReference type="EMBL" id="CEL62901.1"/>
    </source>
</evidence>
<protein>
    <submittedName>
        <fullName evidence="1">Uncharacterized protein</fullName>
    </submittedName>
</protein>
<reference evidence="1 2" key="1">
    <citation type="submission" date="2014-11" db="EMBL/GenBank/DDBJ databases">
        <authorList>
            <person name="Wibberg Daniel"/>
        </authorList>
    </citation>
    <scope>NUCLEOTIDE SEQUENCE [LARGE SCALE GENOMIC DNA]</scope>
    <source>
        <strain evidence="1">Rhizoctonia solani AG1-IB 7/3/14</strain>
    </source>
</reference>
<evidence type="ECO:0000313" key="2">
    <source>
        <dbReference type="Proteomes" id="UP000059188"/>
    </source>
</evidence>
<name>A0A0B7FY63_THACB</name>
<proteinExistence type="predicted"/>
<dbReference type="Proteomes" id="UP000059188">
    <property type="component" value="Unassembled WGS sequence"/>
</dbReference>
<dbReference type="EMBL" id="LN679837">
    <property type="protein sequence ID" value="CEL62901.1"/>
    <property type="molecule type" value="Genomic_DNA"/>
</dbReference>
<accession>A0A0B7FY63</accession>
<sequence length="92" mass="10322">MNGALHFKLDDFPPVQAKGLKLGLINYLEVSEGALHLDIPVEYLTLLEFCPKFTFNTGKAQKTYSTLQPTIATLSEWNTPTWDTLLVAQHLC</sequence>
<keyword evidence="2" id="KW-1185">Reference proteome</keyword>
<gene>
    <name evidence="1" type="ORF">RSOLAG1IB_12600</name>
</gene>
<dbReference type="AlphaFoldDB" id="A0A0B7FY63"/>
<organism evidence="1 2">
    <name type="scientific">Thanatephorus cucumeris (strain AG1-IB / isolate 7/3/14)</name>
    <name type="common">Lettuce bottom rot fungus</name>
    <name type="synonym">Rhizoctonia solani</name>
    <dbReference type="NCBI Taxonomy" id="1108050"/>
    <lineage>
        <taxon>Eukaryota</taxon>
        <taxon>Fungi</taxon>
        <taxon>Dikarya</taxon>
        <taxon>Basidiomycota</taxon>
        <taxon>Agaricomycotina</taxon>
        <taxon>Agaricomycetes</taxon>
        <taxon>Cantharellales</taxon>
        <taxon>Ceratobasidiaceae</taxon>
        <taxon>Rhizoctonia</taxon>
        <taxon>Rhizoctonia solani AG-1</taxon>
    </lineage>
</organism>